<accession>F3CDR4</accession>
<protein>
    <submittedName>
        <fullName evidence="1">Uncharacterized protein</fullName>
    </submittedName>
</protein>
<proteinExistence type="predicted"/>
<name>F3CDR4_PSESG</name>
<gene>
    <name evidence="1" type="ORF">Pgy4_31031</name>
</gene>
<dbReference type="Proteomes" id="UP000005466">
    <property type="component" value="Unassembled WGS sequence"/>
</dbReference>
<comment type="caution">
    <text evidence="1">The sequence shown here is derived from an EMBL/GenBank/DDBJ whole genome shotgun (WGS) entry which is preliminary data.</text>
</comment>
<dbReference type="EMBL" id="ADWY01001731">
    <property type="protein sequence ID" value="EGH17406.1"/>
    <property type="molecule type" value="Genomic_DNA"/>
</dbReference>
<evidence type="ECO:0000313" key="1">
    <source>
        <dbReference type="EMBL" id="EGH17406.1"/>
    </source>
</evidence>
<sequence length="36" mass="4430">TRTGELSEKKLYKLVMRRLKCFEIWTLGYQDLPREQ</sequence>
<dbReference type="HOGENOM" id="CLU_3352873_0_0_6"/>
<dbReference type="AlphaFoldDB" id="F3CDR4"/>
<reference evidence="1 2" key="1">
    <citation type="journal article" date="2011" name="PLoS Pathog.">
        <title>Dynamic evolution of pathogenicity revealed by sequencing and comparative genomics of 19 Pseudomonas syringae isolates.</title>
        <authorList>
            <person name="Baltrus D.A."/>
            <person name="Nishimura M.T."/>
            <person name="Romanchuk A."/>
            <person name="Chang J.H."/>
            <person name="Mukhtar M.S."/>
            <person name="Cherkis K."/>
            <person name="Roach J."/>
            <person name="Grant S.R."/>
            <person name="Jones C.D."/>
            <person name="Dangl J.L."/>
        </authorList>
    </citation>
    <scope>NUCLEOTIDE SEQUENCE [LARGE SCALE GENOMIC DNA]</scope>
    <source>
        <strain evidence="2">race 4</strain>
    </source>
</reference>
<evidence type="ECO:0000313" key="2">
    <source>
        <dbReference type="Proteomes" id="UP000005466"/>
    </source>
</evidence>
<organism evidence="1 2">
    <name type="scientific">Pseudomonas savastanoi pv. glycinea str. race 4</name>
    <dbReference type="NCBI Taxonomy" id="875330"/>
    <lineage>
        <taxon>Bacteria</taxon>
        <taxon>Pseudomonadati</taxon>
        <taxon>Pseudomonadota</taxon>
        <taxon>Gammaproteobacteria</taxon>
        <taxon>Pseudomonadales</taxon>
        <taxon>Pseudomonadaceae</taxon>
        <taxon>Pseudomonas</taxon>
    </lineage>
</organism>
<feature type="non-terminal residue" evidence="1">
    <location>
        <position position="1"/>
    </location>
</feature>